<evidence type="ECO:0000313" key="2">
    <source>
        <dbReference type="EMBL" id="KAJ1369075.1"/>
    </source>
</evidence>
<organism evidence="2 3">
    <name type="scientific">Parelaphostrongylus tenuis</name>
    <name type="common">Meningeal worm</name>
    <dbReference type="NCBI Taxonomy" id="148309"/>
    <lineage>
        <taxon>Eukaryota</taxon>
        <taxon>Metazoa</taxon>
        <taxon>Ecdysozoa</taxon>
        <taxon>Nematoda</taxon>
        <taxon>Chromadorea</taxon>
        <taxon>Rhabditida</taxon>
        <taxon>Rhabditina</taxon>
        <taxon>Rhabditomorpha</taxon>
        <taxon>Strongyloidea</taxon>
        <taxon>Metastrongylidae</taxon>
        <taxon>Parelaphostrongylus</taxon>
    </lineage>
</organism>
<keyword evidence="3" id="KW-1185">Reference proteome</keyword>
<accession>A0AAD5R3S9</accession>
<comment type="caution">
    <text evidence="2">The sequence shown here is derived from an EMBL/GenBank/DDBJ whole genome shotgun (WGS) entry which is preliminary data.</text>
</comment>
<evidence type="ECO:0000313" key="3">
    <source>
        <dbReference type="Proteomes" id="UP001196413"/>
    </source>
</evidence>
<keyword evidence="1" id="KW-0812">Transmembrane</keyword>
<proteinExistence type="predicted"/>
<name>A0AAD5R3S9_PARTN</name>
<keyword evidence="1" id="KW-0472">Membrane</keyword>
<feature type="transmembrane region" description="Helical" evidence="1">
    <location>
        <begin position="6"/>
        <end position="26"/>
    </location>
</feature>
<dbReference type="AlphaFoldDB" id="A0AAD5R3S9"/>
<dbReference type="Proteomes" id="UP001196413">
    <property type="component" value="Unassembled WGS sequence"/>
</dbReference>
<keyword evidence="1" id="KW-1133">Transmembrane helix</keyword>
<dbReference type="EMBL" id="JAHQIW010006400">
    <property type="protein sequence ID" value="KAJ1369075.1"/>
    <property type="molecule type" value="Genomic_DNA"/>
</dbReference>
<protein>
    <submittedName>
        <fullName evidence="2">Uncharacterized protein</fullName>
    </submittedName>
</protein>
<sequence>MAIIIPSVIVVVWVLLLIAIAVFVCCKRRSSSAHLRPYGPVYSVQSTAYTVKRNGKSVDGSYEDQLEKATRLSNEMNTYNQSGRVSLYGSYWNLNSSPNSNLSMNRQYCSQYNGYNPSRFSYTGRY</sequence>
<evidence type="ECO:0000256" key="1">
    <source>
        <dbReference type="SAM" id="Phobius"/>
    </source>
</evidence>
<reference evidence="2" key="1">
    <citation type="submission" date="2021-06" db="EMBL/GenBank/DDBJ databases">
        <title>Parelaphostrongylus tenuis whole genome reference sequence.</title>
        <authorList>
            <person name="Garwood T.J."/>
            <person name="Larsen P.A."/>
            <person name="Fountain-Jones N.M."/>
            <person name="Garbe J.R."/>
            <person name="Macchietto M.G."/>
            <person name="Kania S.A."/>
            <person name="Gerhold R.W."/>
            <person name="Richards J.E."/>
            <person name="Wolf T.M."/>
        </authorList>
    </citation>
    <scope>NUCLEOTIDE SEQUENCE</scope>
    <source>
        <strain evidence="2">MNPRO001-30</strain>
        <tissue evidence="2">Meninges</tissue>
    </source>
</reference>
<gene>
    <name evidence="2" type="ORF">KIN20_030462</name>
</gene>